<sequence>MARKDERGVMIPAPVQFNNPASASLPRYDDEHRGPAVTDSYELSHCRIDLAERSEGWPTPANLPSRMVDFAQSVPEDQRANWLRRQANIEEAERHIANAMQSGELPIWVAPIGEPERLVAPGAFVEVDHATVVSGVYRPRNDRGWLYGRPLFVKRDDWAIFAARIDAAKKPMRKYGKSQSRSHDGDERQWLRISKAVCILQRILRTRLAGQEPAPWIDPPADPFDAECENATHRHRRTARTSLTMRRALLAGDLTAHLVKDGRSHPLPGWAWENASAAENAFYFDRLPLDPLLDHNLGEFSDWRCFVSHNELKKWLARPEIAEIGDLPTLPEPFDHKVQPVQLSYREPPNRPYVELTQAVTWIAFAISLSRDEFDCIESFGFGPAAKGHWQEALGDAMTRLAAIASDGTIGFRGRYLTNVAIDQNTVLTELIDPVRLEDFAQFDNVRDGLRYGAGLTWSRENNTIERALQGRRDAFVSVRVNRAELLTAFPPKTASLTTKGIATDAPETPAHQVGVACELSVSSKLNEAAPKLRKGRAKGTGYQQADAPLLEKMREAIAKNPALNATSAAKLVANEAVGASFEAKVDRLSRAFRAGRNRR</sequence>
<dbReference type="Proteomes" id="UP001484535">
    <property type="component" value="Unassembled WGS sequence"/>
</dbReference>
<organism evidence="1 2">
    <name type="scientific">Aurantiacibacter flavus</name>
    <dbReference type="NCBI Taxonomy" id="3145232"/>
    <lineage>
        <taxon>Bacteria</taxon>
        <taxon>Pseudomonadati</taxon>
        <taxon>Pseudomonadota</taxon>
        <taxon>Alphaproteobacteria</taxon>
        <taxon>Sphingomonadales</taxon>
        <taxon>Erythrobacteraceae</taxon>
        <taxon>Aurantiacibacter</taxon>
    </lineage>
</organism>
<name>A0ABV0CWE5_9SPHN</name>
<dbReference type="EMBL" id="JBDLBR010000002">
    <property type="protein sequence ID" value="MEN7537199.1"/>
    <property type="molecule type" value="Genomic_DNA"/>
</dbReference>
<proteinExistence type="predicted"/>
<protein>
    <submittedName>
        <fullName evidence="1">Uncharacterized protein</fullName>
    </submittedName>
</protein>
<reference evidence="1 2" key="1">
    <citation type="submission" date="2024-05" db="EMBL/GenBank/DDBJ databases">
        <authorList>
            <person name="Park S."/>
        </authorList>
    </citation>
    <scope>NUCLEOTIDE SEQUENCE [LARGE SCALE GENOMIC DNA]</scope>
    <source>
        <strain evidence="1 2">DGU5</strain>
    </source>
</reference>
<gene>
    <name evidence="1" type="ORF">ABDJ38_08430</name>
</gene>
<keyword evidence="2" id="KW-1185">Reference proteome</keyword>
<evidence type="ECO:0000313" key="2">
    <source>
        <dbReference type="Proteomes" id="UP001484535"/>
    </source>
</evidence>
<comment type="caution">
    <text evidence="1">The sequence shown here is derived from an EMBL/GenBank/DDBJ whole genome shotgun (WGS) entry which is preliminary data.</text>
</comment>
<dbReference type="RefSeq" id="WP_346784646.1">
    <property type="nucleotide sequence ID" value="NZ_JBDLBR010000002.1"/>
</dbReference>
<evidence type="ECO:0000313" key="1">
    <source>
        <dbReference type="EMBL" id="MEN7537199.1"/>
    </source>
</evidence>
<accession>A0ABV0CWE5</accession>